<name>A0A1M6QIX0_9CLOT</name>
<feature type="transmembrane region" description="Helical" evidence="1">
    <location>
        <begin position="20"/>
        <end position="36"/>
    </location>
</feature>
<keyword evidence="3" id="KW-1185">Reference proteome</keyword>
<dbReference type="RefSeq" id="WP_242942366.1">
    <property type="nucleotide sequence ID" value="NZ_FRAD01000017.1"/>
</dbReference>
<organism evidence="2 3">
    <name type="scientific">Hathewaya proteolytica DSM 3090</name>
    <dbReference type="NCBI Taxonomy" id="1121331"/>
    <lineage>
        <taxon>Bacteria</taxon>
        <taxon>Bacillati</taxon>
        <taxon>Bacillota</taxon>
        <taxon>Clostridia</taxon>
        <taxon>Eubacteriales</taxon>
        <taxon>Clostridiaceae</taxon>
        <taxon>Hathewaya</taxon>
    </lineage>
</organism>
<dbReference type="EMBL" id="FRAD01000017">
    <property type="protein sequence ID" value="SHK20146.1"/>
    <property type="molecule type" value="Genomic_DNA"/>
</dbReference>
<proteinExistence type="predicted"/>
<evidence type="ECO:0000313" key="2">
    <source>
        <dbReference type="EMBL" id="SHK20146.1"/>
    </source>
</evidence>
<reference evidence="2 3" key="1">
    <citation type="submission" date="2016-11" db="EMBL/GenBank/DDBJ databases">
        <authorList>
            <person name="Jaros S."/>
            <person name="Januszkiewicz K."/>
            <person name="Wedrychowicz H."/>
        </authorList>
    </citation>
    <scope>NUCLEOTIDE SEQUENCE [LARGE SCALE GENOMIC DNA]</scope>
    <source>
        <strain evidence="2 3">DSM 3090</strain>
    </source>
</reference>
<evidence type="ECO:0000313" key="3">
    <source>
        <dbReference type="Proteomes" id="UP000183952"/>
    </source>
</evidence>
<sequence length="83" mass="9435">MKSYNKLTWREILSSKARFLSILIIILLGVAFYSGIRSAGPDMNKGINKLYDDYKLMDSKIVSNYGIQQEDIDLDSTSVLQKV</sequence>
<keyword evidence="1" id="KW-1133">Transmembrane helix</keyword>
<keyword evidence="1" id="KW-0812">Transmembrane</keyword>
<dbReference type="AlphaFoldDB" id="A0A1M6QIX0"/>
<accession>A0A1M6QIX0</accession>
<dbReference type="Proteomes" id="UP000183952">
    <property type="component" value="Unassembled WGS sequence"/>
</dbReference>
<gene>
    <name evidence="2" type="ORF">SAMN02745248_02016</name>
</gene>
<evidence type="ECO:0000256" key="1">
    <source>
        <dbReference type="SAM" id="Phobius"/>
    </source>
</evidence>
<protein>
    <submittedName>
        <fullName evidence="2">Putative ABC transport system permease protein</fullName>
    </submittedName>
</protein>
<keyword evidence="1" id="KW-0472">Membrane</keyword>
<dbReference type="STRING" id="1121331.SAMN02745248_02016"/>